<reference evidence="3" key="1">
    <citation type="journal article" date="2019" name="Int. J. Syst. Evol. Microbiol.">
        <title>The Global Catalogue of Microorganisms (GCM) 10K type strain sequencing project: providing services to taxonomists for standard genome sequencing and annotation.</title>
        <authorList>
            <consortium name="The Broad Institute Genomics Platform"/>
            <consortium name="The Broad Institute Genome Sequencing Center for Infectious Disease"/>
            <person name="Wu L."/>
            <person name="Ma J."/>
        </authorList>
    </citation>
    <scope>NUCLEOTIDE SEQUENCE [LARGE SCALE GENOMIC DNA]</scope>
    <source>
        <strain evidence="3">CGMCC 1.16031</strain>
    </source>
</reference>
<dbReference type="NCBIfam" id="TIGR02451">
    <property type="entry name" value="anti_sig_ChrR"/>
    <property type="match status" value="1"/>
</dbReference>
<dbReference type="InterPro" id="IPR014710">
    <property type="entry name" value="RmlC-like_jellyroll"/>
</dbReference>
<dbReference type="Gene3D" id="1.10.10.1320">
    <property type="entry name" value="Anti-sigma factor, zinc-finger domain"/>
    <property type="match status" value="1"/>
</dbReference>
<dbReference type="InterPro" id="IPR041916">
    <property type="entry name" value="Anti_sigma_zinc_sf"/>
</dbReference>
<dbReference type="CDD" id="cd20301">
    <property type="entry name" value="cupin_ChrR"/>
    <property type="match status" value="1"/>
</dbReference>
<gene>
    <name evidence="2" type="ORF">ACFP85_05930</name>
</gene>
<dbReference type="EMBL" id="JBHSUS010000001">
    <property type="protein sequence ID" value="MFC6439683.1"/>
    <property type="molecule type" value="Genomic_DNA"/>
</dbReference>
<sequence length="214" mass="23411">MINFHPDPGLLRAFAAAQLPSGLNMLVAAHAEMCACCQQHIETFELALANESFSASDNTYDFADMAARIMAQGDAPAEPEVKSRILELNEAEAIQLPRALRHVGMGDWFTLGKMSRARIETGEDDIHCHLLKIDAGGEIPAHTHKGFEATLLLDGSFSDDMGKYQRGDFIWLDGNHTHSPVSTKGCVCLTAADDALHFTQGLSRLLNPLGRFLY</sequence>
<dbReference type="InterPro" id="IPR025979">
    <property type="entry name" value="ChrR-like_cupin_dom"/>
</dbReference>
<proteinExistence type="predicted"/>
<dbReference type="SUPFAM" id="SSF51182">
    <property type="entry name" value="RmlC-like cupins"/>
    <property type="match status" value="1"/>
</dbReference>
<dbReference type="RefSeq" id="WP_131256574.1">
    <property type="nucleotide sequence ID" value="NZ_JBHSUS010000001.1"/>
</dbReference>
<feature type="domain" description="ChrR-like cupin" evidence="1">
    <location>
        <begin position="128"/>
        <end position="191"/>
    </location>
</feature>
<comment type="caution">
    <text evidence="2">The sequence shown here is derived from an EMBL/GenBank/DDBJ whole genome shotgun (WGS) entry which is preliminary data.</text>
</comment>
<organism evidence="2 3">
    <name type="scientific">Pseudobowmanella zhangzhouensis</name>
    <dbReference type="NCBI Taxonomy" id="1537679"/>
    <lineage>
        <taxon>Bacteria</taxon>
        <taxon>Pseudomonadati</taxon>
        <taxon>Pseudomonadota</taxon>
        <taxon>Gammaproteobacteria</taxon>
        <taxon>Alteromonadales</taxon>
        <taxon>Alteromonadaceae</taxon>
    </lineage>
</organism>
<evidence type="ECO:0000313" key="3">
    <source>
        <dbReference type="Proteomes" id="UP001596364"/>
    </source>
</evidence>
<name>A0ABW1XK62_9ALTE</name>
<dbReference type="Pfam" id="PF12973">
    <property type="entry name" value="Cupin_7"/>
    <property type="match status" value="1"/>
</dbReference>
<dbReference type="Proteomes" id="UP001596364">
    <property type="component" value="Unassembled WGS sequence"/>
</dbReference>
<dbReference type="InterPro" id="IPR011051">
    <property type="entry name" value="RmlC_Cupin_sf"/>
</dbReference>
<dbReference type="Gene3D" id="2.60.120.10">
    <property type="entry name" value="Jelly Rolls"/>
    <property type="match status" value="1"/>
</dbReference>
<protein>
    <submittedName>
        <fullName evidence="2">ChrR family anti-sigma-E factor</fullName>
    </submittedName>
</protein>
<accession>A0ABW1XK62</accession>
<evidence type="ECO:0000259" key="1">
    <source>
        <dbReference type="Pfam" id="PF12973"/>
    </source>
</evidence>
<evidence type="ECO:0000313" key="2">
    <source>
        <dbReference type="EMBL" id="MFC6439683.1"/>
    </source>
</evidence>
<keyword evidence="3" id="KW-1185">Reference proteome</keyword>
<dbReference type="InterPro" id="IPR012807">
    <property type="entry name" value="Anti-sigma_ChrR"/>
</dbReference>